<proteinExistence type="predicted"/>
<evidence type="ECO:0000313" key="3">
    <source>
        <dbReference type="Proteomes" id="UP000295818"/>
    </source>
</evidence>
<keyword evidence="1" id="KW-0812">Transmembrane</keyword>
<comment type="caution">
    <text evidence="2">The sequence shown here is derived from an EMBL/GenBank/DDBJ whole genome shotgun (WGS) entry which is preliminary data.</text>
</comment>
<gene>
    <name evidence="2" type="ORF">EV644_105314</name>
</gene>
<evidence type="ECO:0000256" key="1">
    <source>
        <dbReference type="SAM" id="Phobius"/>
    </source>
</evidence>
<sequence>MHWLLRAWRRGWLVPVFVGAAALALAGAFMSNVIDEYDARAILRARGQHVTATVTEVTEYNRSKQSLGVRAALPDGRLIDVDFAESSQLGATVGQPIQVTIDPRDIRTSMPTDQLNNGQSFATGLAALSGPPALFAIGCFVFAFIRAKETARRTDT</sequence>
<keyword evidence="3" id="KW-1185">Reference proteome</keyword>
<keyword evidence="1" id="KW-0472">Membrane</keyword>
<keyword evidence="1" id="KW-1133">Transmembrane helix</keyword>
<evidence type="ECO:0000313" key="2">
    <source>
        <dbReference type="EMBL" id="TCO24280.1"/>
    </source>
</evidence>
<accession>A0ABY2BM54</accession>
<name>A0ABY2BM54_9ACTN</name>
<dbReference type="EMBL" id="SLWM01000005">
    <property type="protein sequence ID" value="TCO24280.1"/>
    <property type="molecule type" value="Genomic_DNA"/>
</dbReference>
<protein>
    <recommendedName>
        <fullName evidence="4">DUF3592 domain-containing protein</fullName>
    </recommendedName>
</protein>
<dbReference type="Proteomes" id="UP000295818">
    <property type="component" value="Unassembled WGS sequence"/>
</dbReference>
<organism evidence="2 3">
    <name type="scientific">Kribbella orskensis</name>
    <dbReference type="NCBI Taxonomy" id="2512216"/>
    <lineage>
        <taxon>Bacteria</taxon>
        <taxon>Bacillati</taxon>
        <taxon>Actinomycetota</taxon>
        <taxon>Actinomycetes</taxon>
        <taxon>Propionibacteriales</taxon>
        <taxon>Kribbellaceae</taxon>
        <taxon>Kribbella</taxon>
    </lineage>
</organism>
<evidence type="ECO:0008006" key="4">
    <source>
        <dbReference type="Google" id="ProtNLM"/>
    </source>
</evidence>
<feature type="transmembrane region" description="Helical" evidence="1">
    <location>
        <begin position="12"/>
        <end position="34"/>
    </location>
</feature>
<feature type="transmembrane region" description="Helical" evidence="1">
    <location>
        <begin position="121"/>
        <end position="145"/>
    </location>
</feature>
<reference evidence="2 3" key="1">
    <citation type="journal article" date="2015" name="Stand. Genomic Sci.">
        <title>Genomic Encyclopedia of Bacterial and Archaeal Type Strains, Phase III: the genomes of soil and plant-associated and newly described type strains.</title>
        <authorList>
            <person name="Whitman W.B."/>
            <person name="Woyke T."/>
            <person name="Klenk H.P."/>
            <person name="Zhou Y."/>
            <person name="Lilburn T.G."/>
            <person name="Beck B.J."/>
            <person name="De Vos P."/>
            <person name="Vandamme P."/>
            <person name="Eisen J.A."/>
            <person name="Garrity G."/>
            <person name="Hugenholtz P."/>
            <person name="Kyrpides N.C."/>
        </authorList>
    </citation>
    <scope>NUCLEOTIDE SEQUENCE [LARGE SCALE GENOMIC DNA]</scope>
    <source>
        <strain evidence="2 3">VKM Ac-2538</strain>
    </source>
</reference>